<dbReference type="AlphaFoldDB" id="A0A1I8AAZ3"/>
<evidence type="ECO:0000313" key="2">
    <source>
        <dbReference type="Proteomes" id="UP000095287"/>
    </source>
</evidence>
<dbReference type="WBParaSite" id="L893_g3727.t3">
    <property type="protein sequence ID" value="L893_g3727.t3"/>
    <property type="gene ID" value="L893_g3727"/>
</dbReference>
<accession>A0A1I8AAZ3</accession>
<keyword evidence="2" id="KW-1185">Reference proteome</keyword>
<protein>
    <submittedName>
        <fullName evidence="3">MSP domain-containing protein</fullName>
    </submittedName>
</protein>
<evidence type="ECO:0000313" key="3">
    <source>
        <dbReference type="WBParaSite" id="L893_g3727.t3"/>
    </source>
</evidence>
<proteinExistence type="predicted"/>
<feature type="region of interest" description="Disordered" evidence="1">
    <location>
        <begin position="425"/>
        <end position="488"/>
    </location>
</feature>
<dbReference type="Proteomes" id="UP000095287">
    <property type="component" value="Unplaced"/>
</dbReference>
<organism evidence="2 3">
    <name type="scientific">Steinernema glaseri</name>
    <dbReference type="NCBI Taxonomy" id="37863"/>
    <lineage>
        <taxon>Eukaryota</taxon>
        <taxon>Metazoa</taxon>
        <taxon>Ecdysozoa</taxon>
        <taxon>Nematoda</taxon>
        <taxon>Chromadorea</taxon>
        <taxon>Rhabditida</taxon>
        <taxon>Tylenchina</taxon>
        <taxon>Panagrolaimomorpha</taxon>
        <taxon>Strongyloidoidea</taxon>
        <taxon>Steinernematidae</taxon>
        <taxon>Steinernema</taxon>
    </lineage>
</organism>
<feature type="compositionally biased region" description="Basic residues" evidence="1">
    <location>
        <begin position="463"/>
        <end position="480"/>
    </location>
</feature>
<reference evidence="3" key="1">
    <citation type="submission" date="2016-11" db="UniProtKB">
        <authorList>
            <consortium name="WormBaseParasite"/>
        </authorList>
    </citation>
    <scope>IDENTIFICATION</scope>
</reference>
<sequence>MVLIVSKGALQIRGIFAKPGMSFEVSFYDVGFTHPMPVHFTQEAHGKLVFLGDLVRQVFKERCWPINHKDHWAVVYERTAQTGEHENVEPLVNLFQVHMCSPGNKYQIVFYPTKDPNLEKKSFHVAAIRKESPVATPKAVHVVEPIRAQPPPLPPRPTFTAALGGQIVPLKHCGNAGKISVPPLSAVRVAPIGVHTSPFPAHEESQQPKGEVTQPKSTKVCIIRIESEGEDITSQVFNIGPKSPTVNARLRQIHHEYRSCFRKSDHYVVASVKVFNQAARSYDFLDLTETHAFEEGETYLFSYGEHKIPPTKTLCSVIVSSPSRQFSVTCKFISTVWKSSGQSKDLSIKSPFTVATLVHKAASYMQSSITRMHSPKLQVSVVQTKPVRKELKYNDRLEEGAAFEITFVAEGMHCKNANKFEITVKPEGAGTKSAKEKPRPAQPDNQSPKPVAQSSPSTNIHAKAPKHYQQRVTKKAKKPTQKTGPNCVSTQLSSLTLSEDNNMISYTAVEQMHTSPEQKIRLQLECPKTGCTKEDRWWRCIVCKSAVFYGFDDHFYCDCGKLKVGNVMFKCSAHNNYVPHEETFLLLMRLRMTPRVTI</sequence>
<name>A0A1I8AAZ3_9BILA</name>
<evidence type="ECO:0000256" key="1">
    <source>
        <dbReference type="SAM" id="MobiDB-lite"/>
    </source>
</evidence>
<feature type="compositionally biased region" description="Polar residues" evidence="1">
    <location>
        <begin position="443"/>
        <end position="460"/>
    </location>
</feature>